<keyword evidence="4" id="KW-1185">Reference proteome</keyword>
<comment type="caution">
    <text evidence="3">The sequence shown here is derived from an EMBL/GenBank/DDBJ whole genome shotgun (WGS) entry which is preliminary data.</text>
</comment>
<feature type="compositionally biased region" description="Pro residues" evidence="1">
    <location>
        <begin position="114"/>
        <end position="131"/>
    </location>
</feature>
<accession>A0A060SVD9</accession>
<feature type="region of interest" description="Disordered" evidence="1">
    <location>
        <begin position="71"/>
        <end position="134"/>
    </location>
</feature>
<dbReference type="OMA" id="GPQMREN"/>
<sequence length="282" mass="30262">MTYTSTLPPTAILVPTSLSGQSNYTNHHHSLTSDDVGPVVGGVLGGFFGMIGLVALVWSIWRKRQSLRARHASSQFPEYESTLYSSRSRRTKASSPPPGLEPKPYEYGLVGRPPSTPPYSPTPGTSPPPTRPQSFSALSAMTAYASPVLTQPVQQPQASSSTPNLLHTTSPVAPVRPVTPMTPLGPPFLGQGHPRPSGSEASVGTAVSYPFPVLPRMPREERDSLRDSLDEDRDGGESGPGGERRQGRLSLTLANWNPETDGELFPRASEDESRPGSVRDRA</sequence>
<feature type="compositionally biased region" description="Polar residues" evidence="1">
    <location>
        <begin position="72"/>
        <end position="86"/>
    </location>
</feature>
<dbReference type="OrthoDB" id="3263215at2759"/>
<evidence type="ECO:0000256" key="1">
    <source>
        <dbReference type="SAM" id="MobiDB-lite"/>
    </source>
</evidence>
<proteinExistence type="predicted"/>
<feature type="region of interest" description="Disordered" evidence="1">
    <location>
        <begin position="151"/>
        <end position="282"/>
    </location>
</feature>
<dbReference type="AlphaFoldDB" id="A0A060SVD9"/>
<protein>
    <recommendedName>
        <fullName evidence="5">Transmembrane protein</fullName>
    </recommendedName>
</protein>
<feature type="compositionally biased region" description="Polar residues" evidence="1">
    <location>
        <begin position="151"/>
        <end position="171"/>
    </location>
</feature>
<feature type="compositionally biased region" description="Basic and acidic residues" evidence="1">
    <location>
        <begin position="217"/>
        <end position="228"/>
    </location>
</feature>
<evidence type="ECO:0000313" key="4">
    <source>
        <dbReference type="Proteomes" id="UP000029665"/>
    </source>
</evidence>
<dbReference type="HOGENOM" id="CLU_987449_0_0_1"/>
<feature type="transmembrane region" description="Helical" evidence="2">
    <location>
        <begin position="39"/>
        <end position="61"/>
    </location>
</feature>
<reference evidence="3" key="1">
    <citation type="submission" date="2014-01" db="EMBL/GenBank/DDBJ databases">
        <title>The genome of the white-rot fungus Pycnoporus cinnabarinus: a basidiomycete model with a versatile arsenal for lignocellulosic biomass breakdown.</title>
        <authorList>
            <person name="Levasseur A."/>
            <person name="Lomascolo A."/>
            <person name="Ruiz-Duenas F.J."/>
            <person name="Uzan E."/>
            <person name="Piumi F."/>
            <person name="Kues U."/>
            <person name="Ram A.F.J."/>
            <person name="Murat C."/>
            <person name="Haon M."/>
            <person name="Benoit I."/>
            <person name="Arfi Y."/>
            <person name="Chevret D."/>
            <person name="Drula E."/>
            <person name="Kwon M.J."/>
            <person name="Gouret P."/>
            <person name="Lesage-Meessen L."/>
            <person name="Lombard V."/>
            <person name="Mariette J."/>
            <person name="Noirot C."/>
            <person name="Park J."/>
            <person name="Patyshakuliyeva A."/>
            <person name="Wieneger R.A.B."/>
            <person name="Wosten H.A.B."/>
            <person name="Martin F."/>
            <person name="Coutinho P.M."/>
            <person name="de Vries R."/>
            <person name="Martinez A.T."/>
            <person name="Klopp C."/>
            <person name="Pontarotti P."/>
            <person name="Henrissat B."/>
            <person name="Record E."/>
        </authorList>
    </citation>
    <scope>NUCLEOTIDE SEQUENCE [LARGE SCALE GENOMIC DNA]</scope>
    <source>
        <strain evidence="3">BRFM137</strain>
    </source>
</reference>
<keyword evidence="2" id="KW-1133">Transmembrane helix</keyword>
<evidence type="ECO:0000313" key="3">
    <source>
        <dbReference type="EMBL" id="CDO78121.1"/>
    </source>
</evidence>
<evidence type="ECO:0000256" key="2">
    <source>
        <dbReference type="SAM" id="Phobius"/>
    </source>
</evidence>
<evidence type="ECO:0008006" key="5">
    <source>
        <dbReference type="Google" id="ProtNLM"/>
    </source>
</evidence>
<gene>
    <name evidence="3" type="ORF">BN946_scf184596.g3</name>
</gene>
<keyword evidence="2" id="KW-0812">Transmembrane</keyword>
<keyword evidence="2" id="KW-0472">Membrane</keyword>
<name>A0A060SVD9_PYCCI</name>
<organism evidence="3 4">
    <name type="scientific">Pycnoporus cinnabarinus</name>
    <name type="common">Cinnabar-red polypore</name>
    <name type="synonym">Trametes cinnabarina</name>
    <dbReference type="NCBI Taxonomy" id="5643"/>
    <lineage>
        <taxon>Eukaryota</taxon>
        <taxon>Fungi</taxon>
        <taxon>Dikarya</taxon>
        <taxon>Basidiomycota</taxon>
        <taxon>Agaricomycotina</taxon>
        <taxon>Agaricomycetes</taxon>
        <taxon>Polyporales</taxon>
        <taxon>Polyporaceae</taxon>
        <taxon>Trametes</taxon>
    </lineage>
</organism>
<feature type="compositionally biased region" description="Basic and acidic residues" evidence="1">
    <location>
        <begin position="268"/>
        <end position="282"/>
    </location>
</feature>
<dbReference type="Proteomes" id="UP000029665">
    <property type="component" value="Unassembled WGS sequence"/>
</dbReference>
<dbReference type="EMBL" id="CCBP010000667">
    <property type="protein sequence ID" value="CDO78121.1"/>
    <property type="molecule type" value="Genomic_DNA"/>
</dbReference>